<dbReference type="Proteomes" id="UP000509594">
    <property type="component" value="Chromosome"/>
</dbReference>
<keyword evidence="3" id="KW-1185">Reference proteome</keyword>
<evidence type="ECO:0000313" key="3">
    <source>
        <dbReference type="Proteomes" id="UP000509594"/>
    </source>
</evidence>
<name>A0A7D5J8Q8_9EURY</name>
<dbReference type="GeneID" id="55821252"/>
<dbReference type="PANTHER" id="PTHR35841:SF1">
    <property type="entry name" value="PHOSPHONATES-BINDING PERIPLASMIC PROTEIN"/>
    <property type="match status" value="1"/>
</dbReference>
<dbReference type="SUPFAM" id="SSF53850">
    <property type="entry name" value="Periplasmic binding protein-like II"/>
    <property type="match status" value="1"/>
</dbReference>
<protein>
    <submittedName>
        <fullName evidence="2">Phosphate/phosphite/phosphonate ABC transporter substrate-binding protein</fullName>
    </submittedName>
</protein>
<dbReference type="EMBL" id="CP058215">
    <property type="protein sequence ID" value="QLC49870.1"/>
    <property type="molecule type" value="Genomic_DNA"/>
</dbReference>
<gene>
    <name evidence="2" type="ORF">HWN40_06215</name>
</gene>
<evidence type="ECO:0000256" key="1">
    <source>
        <dbReference type="ARBA" id="ARBA00022729"/>
    </source>
</evidence>
<dbReference type="NCBIfam" id="TIGR01098">
    <property type="entry name" value="3A0109s03R"/>
    <property type="match status" value="1"/>
</dbReference>
<dbReference type="GO" id="GO:0055085">
    <property type="term" value="P:transmembrane transport"/>
    <property type="evidence" value="ECO:0007669"/>
    <property type="project" value="InterPro"/>
</dbReference>
<dbReference type="AlphaFoldDB" id="A0A7D5J8Q8"/>
<dbReference type="Pfam" id="PF12974">
    <property type="entry name" value="Phosphonate-bd"/>
    <property type="match status" value="1"/>
</dbReference>
<dbReference type="RefSeq" id="WP_176964926.1">
    <property type="nucleotide sequence ID" value="NZ_CP058215.1"/>
</dbReference>
<dbReference type="GO" id="GO:0043190">
    <property type="term" value="C:ATP-binding cassette (ABC) transporter complex"/>
    <property type="evidence" value="ECO:0007669"/>
    <property type="project" value="InterPro"/>
</dbReference>
<proteinExistence type="predicted"/>
<sequence>MNYILGSNKKGCFSVLTILTILILASGCAAKDENVIQTDEVQKELRIGLILWDEPVKVSQQFSGVENYLGSELGMEIRTIKSSDYYVIIDAMEAGELDMAFFGPFSSVIAAERAGSEIIIAGANDEGKLDTYNSYIIVNRNTRINSTDELAENSHNVTFSFVDPASTSGNLVPRGYLLSQDIDPETDFGSVIFSGGHDITIKSVISGNIVDAGAVASTAYGRYFEDDNSSENDILIIWESGPIPPNPIAVRGDMDPVLRENIKNAFLDMKTKSPETFESFMEVRDNHASYIEANNSDYAFIREMAQAMDYI</sequence>
<dbReference type="KEGG" id="mzi:HWN40_06215"/>
<dbReference type="CDD" id="cd01071">
    <property type="entry name" value="PBP2_PhnD_like"/>
    <property type="match status" value="1"/>
</dbReference>
<dbReference type="InterPro" id="IPR005770">
    <property type="entry name" value="PhnD"/>
</dbReference>
<keyword evidence="1" id="KW-0732">Signal</keyword>
<organism evidence="2 3">
    <name type="scientific">Methanolobus zinderi</name>
    <dbReference type="NCBI Taxonomy" id="536044"/>
    <lineage>
        <taxon>Archaea</taxon>
        <taxon>Methanobacteriati</taxon>
        <taxon>Methanobacteriota</taxon>
        <taxon>Stenosarchaea group</taxon>
        <taxon>Methanomicrobia</taxon>
        <taxon>Methanosarcinales</taxon>
        <taxon>Methanosarcinaceae</taxon>
        <taxon>Methanolobus</taxon>
    </lineage>
</organism>
<dbReference type="Gene3D" id="3.40.190.10">
    <property type="entry name" value="Periplasmic binding protein-like II"/>
    <property type="match status" value="2"/>
</dbReference>
<dbReference type="OrthoDB" id="146127at2157"/>
<dbReference type="PANTHER" id="PTHR35841">
    <property type="entry name" value="PHOSPHONATES-BINDING PERIPLASMIC PROTEIN"/>
    <property type="match status" value="1"/>
</dbReference>
<accession>A0A7D5J8Q8</accession>
<reference evidence="2 3" key="1">
    <citation type="submission" date="2020-06" db="EMBL/GenBank/DDBJ databases">
        <title>Methanolobus halotolerans sp. nov., isolated from a saline lake Tus in Siberia.</title>
        <authorList>
            <person name="Shen Y."/>
            <person name="Chen S.-C."/>
            <person name="Lai M.-C."/>
            <person name="Huang H.-H."/>
            <person name="Chiu H.-H."/>
            <person name="Tang S.-L."/>
            <person name="Rogozin D.Y."/>
            <person name="Degermendzhy A.G."/>
        </authorList>
    </citation>
    <scope>NUCLEOTIDE SEQUENCE [LARGE SCALE GENOMIC DNA]</scope>
    <source>
        <strain evidence="2 3">DSM 21339</strain>
    </source>
</reference>
<evidence type="ECO:0000313" key="2">
    <source>
        <dbReference type="EMBL" id="QLC49870.1"/>
    </source>
</evidence>